<feature type="transmembrane region" description="Helical" evidence="7">
    <location>
        <begin position="83"/>
        <end position="108"/>
    </location>
</feature>
<dbReference type="RefSeq" id="WP_149946159.1">
    <property type="nucleotide sequence ID" value="NZ_JBBNMF010000007.1"/>
</dbReference>
<dbReference type="PANTHER" id="PTHR43299">
    <property type="entry name" value="UPF0718 PROTEIN YRAQ"/>
    <property type="match status" value="1"/>
</dbReference>
<feature type="transmembrane region" description="Helical" evidence="7">
    <location>
        <begin position="252"/>
        <end position="272"/>
    </location>
</feature>
<sequence>MDTKKELKILFWMIVVFAAVFFMPLGSERFMTAVDATLDLAKWYAQEHVVLCLLPAFFIAGVIAVFVSQGSVLKYFGANAKKWLSYTVAAVSGGILAVCSCTILPLFTSIYKRGAGLGPAIAFLYSGPAISILSIILTARILGVEMGIARTVGAIGFSVVIGLAMAFIFRKEEKAKQEEQMNLVPPPEKRPMWQTSFHFFTLVLILVFANWGAPSASDKGLWTLIFSYKWHITGVFALMLCWSLVRILKLRPLWVGVGAVITVVSVFLADALIANVQLVPLVPMVVGIASLSILLLFDKRNKENREWALSSWGFAKQILPLLAVGVVTAGFLLGSTHDNTSIAGVIPNEWIEWAVGGNSLLSNFFASFTGAFMYFATLTEVPIIQGLLASGMGKGPALALLLAGPSLSLPNMLVIQGVMGTKKTVVYVTLVIIMATISGFVFGNFF</sequence>
<feature type="transmembrane region" description="Helical" evidence="7">
    <location>
        <begin position="318"/>
        <end position="335"/>
    </location>
</feature>
<dbReference type="AlphaFoldDB" id="A0A6L3K6H2"/>
<keyword evidence="4 7" id="KW-0812">Transmembrane</keyword>
<evidence type="ECO:0000256" key="4">
    <source>
        <dbReference type="ARBA" id="ARBA00022692"/>
    </source>
</evidence>
<feature type="transmembrane region" description="Helical" evidence="7">
    <location>
        <begin position="191"/>
        <end position="213"/>
    </location>
</feature>
<evidence type="ECO:0000256" key="5">
    <source>
        <dbReference type="ARBA" id="ARBA00022989"/>
    </source>
</evidence>
<evidence type="ECO:0000256" key="1">
    <source>
        <dbReference type="ARBA" id="ARBA00004651"/>
    </source>
</evidence>
<feature type="transmembrane region" description="Helical" evidence="7">
    <location>
        <begin position="148"/>
        <end position="170"/>
    </location>
</feature>
<dbReference type="Pfam" id="PF03773">
    <property type="entry name" value="ArsP_1"/>
    <property type="match status" value="1"/>
</dbReference>
<evidence type="ECO:0000256" key="2">
    <source>
        <dbReference type="ARBA" id="ARBA00006386"/>
    </source>
</evidence>
<evidence type="ECO:0000313" key="9">
    <source>
        <dbReference type="Proteomes" id="UP000482653"/>
    </source>
</evidence>
<name>A0A6L3K6H2_9BACE</name>
<feature type="transmembrane region" description="Helical" evidence="7">
    <location>
        <begin position="6"/>
        <end position="27"/>
    </location>
</feature>
<comment type="caution">
    <text evidence="8">The sequence shown here is derived from an EMBL/GenBank/DDBJ whole genome shotgun (WGS) entry which is preliminary data.</text>
</comment>
<keyword evidence="3" id="KW-1003">Cell membrane</keyword>
<evidence type="ECO:0000256" key="6">
    <source>
        <dbReference type="ARBA" id="ARBA00023136"/>
    </source>
</evidence>
<keyword evidence="5 7" id="KW-1133">Transmembrane helix</keyword>
<proteinExistence type="inferred from homology"/>
<gene>
    <name evidence="8" type="ORF">F2Y87_04035</name>
</gene>
<evidence type="ECO:0008006" key="10">
    <source>
        <dbReference type="Google" id="ProtNLM"/>
    </source>
</evidence>
<keyword evidence="6 7" id="KW-0472">Membrane</keyword>
<feature type="transmembrane region" description="Helical" evidence="7">
    <location>
        <begin position="425"/>
        <end position="445"/>
    </location>
</feature>
<accession>A0A6L3K6H2</accession>
<comment type="subcellular location">
    <subcellularLocation>
        <location evidence="1">Cell membrane</location>
        <topology evidence="1">Multi-pass membrane protein</topology>
    </subcellularLocation>
</comment>
<dbReference type="InterPro" id="IPR005524">
    <property type="entry name" value="DUF318"/>
</dbReference>
<dbReference type="Proteomes" id="UP000482653">
    <property type="component" value="Unassembled WGS sequence"/>
</dbReference>
<reference evidence="8 9" key="1">
    <citation type="journal article" date="2019" name="Nat. Med.">
        <title>A library of human gut bacterial isolates paired with longitudinal multiomics data enables mechanistic microbiome research.</title>
        <authorList>
            <person name="Poyet M."/>
            <person name="Groussin M."/>
            <person name="Gibbons S.M."/>
            <person name="Avila-Pacheco J."/>
            <person name="Jiang X."/>
            <person name="Kearney S.M."/>
            <person name="Perrotta A.R."/>
            <person name="Berdy B."/>
            <person name="Zhao S."/>
            <person name="Lieberman T.D."/>
            <person name="Swanson P.K."/>
            <person name="Smith M."/>
            <person name="Roesemann S."/>
            <person name="Alexander J.E."/>
            <person name="Rich S.A."/>
            <person name="Livny J."/>
            <person name="Vlamakis H."/>
            <person name="Clish C."/>
            <person name="Bullock K."/>
            <person name="Deik A."/>
            <person name="Scott J."/>
            <person name="Pierce K.A."/>
            <person name="Xavier R.J."/>
            <person name="Alm E.J."/>
        </authorList>
    </citation>
    <scope>NUCLEOTIDE SEQUENCE [LARGE SCALE GENOMIC DNA]</scope>
    <source>
        <strain evidence="8 9">BIOML-A8</strain>
    </source>
</reference>
<feature type="transmembrane region" description="Helical" evidence="7">
    <location>
        <begin position="48"/>
        <end position="71"/>
    </location>
</feature>
<feature type="transmembrane region" description="Helical" evidence="7">
    <location>
        <begin position="397"/>
        <end position="419"/>
    </location>
</feature>
<dbReference type="PANTHER" id="PTHR43299:SF1">
    <property type="entry name" value="UPF0718 PROTEIN YRAQ"/>
    <property type="match status" value="1"/>
</dbReference>
<feature type="transmembrane region" description="Helical" evidence="7">
    <location>
        <begin position="120"/>
        <end position="142"/>
    </location>
</feature>
<evidence type="ECO:0000256" key="3">
    <source>
        <dbReference type="ARBA" id="ARBA00022475"/>
    </source>
</evidence>
<comment type="similarity">
    <text evidence="2">Belongs to the UPF0718 family.</text>
</comment>
<evidence type="ECO:0000313" key="8">
    <source>
        <dbReference type="EMBL" id="KAA5421681.1"/>
    </source>
</evidence>
<feature type="transmembrane region" description="Helical" evidence="7">
    <location>
        <begin position="225"/>
        <end position="245"/>
    </location>
</feature>
<evidence type="ECO:0000256" key="7">
    <source>
        <dbReference type="SAM" id="Phobius"/>
    </source>
</evidence>
<dbReference type="GO" id="GO:0005886">
    <property type="term" value="C:plasma membrane"/>
    <property type="evidence" value="ECO:0007669"/>
    <property type="project" value="UniProtKB-SubCell"/>
</dbReference>
<dbReference type="EMBL" id="VVYX01000004">
    <property type="protein sequence ID" value="KAA5421681.1"/>
    <property type="molecule type" value="Genomic_DNA"/>
</dbReference>
<feature type="transmembrane region" description="Helical" evidence="7">
    <location>
        <begin position="278"/>
        <end position="297"/>
    </location>
</feature>
<protein>
    <recommendedName>
        <fullName evidence="10">Permease</fullName>
    </recommendedName>
</protein>
<organism evidence="8 9">
    <name type="scientific">Bacteroides cellulosilyticus</name>
    <dbReference type="NCBI Taxonomy" id="246787"/>
    <lineage>
        <taxon>Bacteria</taxon>
        <taxon>Pseudomonadati</taxon>
        <taxon>Bacteroidota</taxon>
        <taxon>Bacteroidia</taxon>
        <taxon>Bacteroidales</taxon>
        <taxon>Bacteroidaceae</taxon>
        <taxon>Bacteroides</taxon>
    </lineage>
</organism>